<name>A0A5B7E3K6_PORTR</name>
<evidence type="ECO:0000313" key="1">
    <source>
        <dbReference type="EMBL" id="MPC28550.1"/>
    </source>
</evidence>
<evidence type="ECO:0000313" key="2">
    <source>
        <dbReference type="Proteomes" id="UP000324222"/>
    </source>
</evidence>
<reference evidence="1 2" key="1">
    <citation type="submission" date="2019-05" db="EMBL/GenBank/DDBJ databases">
        <title>Another draft genome of Portunus trituberculatus and its Hox gene families provides insights of decapod evolution.</title>
        <authorList>
            <person name="Jeong J.-H."/>
            <person name="Song I."/>
            <person name="Kim S."/>
            <person name="Choi T."/>
            <person name="Kim D."/>
            <person name="Ryu S."/>
            <person name="Kim W."/>
        </authorList>
    </citation>
    <scope>NUCLEOTIDE SEQUENCE [LARGE SCALE GENOMIC DNA]</scope>
    <source>
        <tissue evidence="1">Muscle</tissue>
    </source>
</reference>
<comment type="caution">
    <text evidence="1">The sequence shown here is derived from an EMBL/GenBank/DDBJ whole genome shotgun (WGS) entry which is preliminary data.</text>
</comment>
<organism evidence="1 2">
    <name type="scientific">Portunus trituberculatus</name>
    <name type="common">Swimming crab</name>
    <name type="synonym">Neptunus trituberculatus</name>
    <dbReference type="NCBI Taxonomy" id="210409"/>
    <lineage>
        <taxon>Eukaryota</taxon>
        <taxon>Metazoa</taxon>
        <taxon>Ecdysozoa</taxon>
        <taxon>Arthropoda</taxon>
        <taxon>Crustacea</taxon>
        <taxon>Multicrustacea</taxon>
        <taxon>Malacostraca</taxon>
        <taxon>Eumalacostraca</taxon>
        <taxon>Eucarida</taxon>
        <taxon>Decapoda</taxon>
        <taxon>Pleocyemata</taxon>
        <taxon>Brachyura</taxon>
        <taxon>Eubrachyura</taxon>
        <taxon>Portunoidea</taxon>
        <taxon>Portunidae</taxon>
        <taxon>Portuninae</taxon>
        <taxon>Portunus</taxon>
    </lineage>
</organism>
<gene>
    <name evidence="1" type="ORF">E2C01_021759</name>
</gene>
<sequence length="162" mass="17351">MWCGTVEARLPPSVADSRLGRQASLHLLSPVPLSQLESLAPLLPGLSCCGRPVPARTASPRRVPTPTARRLPEPHVYPASTAALIKPAVISELPLLVSGSILAQSATCDPNTTACRTTDSVACQCLFPRPLSSPNYFISMLPNFQFNHFIHGEAARFVPSDL</sequence>
<protein>
    <submittedName>
        <fullName evidence="1">Uncharacterized protein</fullName>
    </submittedName>
</protein>
<accession>A0A5B7E3K6</accession>
<proteinExistence type="predicted"/>
<dbReference type="AlphaFoldDB" id="A0A5B7E3K6"/>
<keyword evidence="2" id="KW-1185">Reference proteome</keyword>
<dbReference type="Proteomes" id="UP000324222">
    <property type="component" value="Unassembled WGS sequence"/>
</dbReference>
<dbReference type="EMBL" id="VSRR010001931">
    <property type="protein sequence ID" value="MPC28550.1"/>
    <property type="molecule type" value="Genomic_DNA"/>
</dbReference>